<protein>
    <submittedName>
        <fullName evidence="1">Uncharacterized protein</fullName>
    </submittedName>
</protein>
<organism evidence="1 2">
    <name type="scientific">Pristionchus pacificus</name>
    <name type="common">Parasitic nematode worm</name>
    <dbReference type="NCBI Taxonomy" id="54126"/>
    <lineage>
        <taxon>Eukaryota</taxon>
        <taxon>Metazoa</taxon>
        <taxon>Ecdysozoa</taxon>
        <taxon>Nematoda</taxon>
        <taxon>Chromadorea</taxon>
        <taxon>Rhabditida</taxon>
        <taxon>Rhabditina</taxon>
        <taxon>Diplogasteromorpha</taxon>
        <taxon>Diplogasteroidea</taxon>
        <taxon>Neodiplogasteridae</taxon>
        <taxon>Pristionchus</taxon>
    </lineage>
</organism>
<dbReference type="Proteomes" id="UP000005239">
    <property type="component" value="Unassembled WGS sequence"/>
</dbReference>
<keyword evidence="2" id="KW-1185">Reference proteome</keyword>
<name>A0A2A6BNX6_PRIPA</name>
<evidence type="ECO:0000313" key="2">
    <source>
        <dbReference type="Proteomes" id="UP000005239"/>
    </source>
</evidence>
<dbReference type="EnsemblMetazoa" id="PPA36762.1">
    <property type="protein sequence ID" value="PPA36762.1"/>
    <property type="gene ID" value="WBGene00275131"/>
</dbReference>
<accession>A0A2A6BNX6</accession>
<evidence type="ECO:0000313" key="1">
    <source>
        <dbReference type="EnsemblMetazoa" id="PPA36762.1"/>
    </source>
</evidence>
<sequence length="152" mass="16438">MSFFFIAFLIISMGNMILGSDFAPVTIVDRCFTDMMMMGARMGSGQGIIAELDTEGFDLRNATDGRVLAILALASSAQLNFRGNLNIGSGVRIGGRAGTQNFYNAFIEFNQGVFGSLGNDGSNIRFTCNRTTCIYNHLFPKTGNGLVVTFCE</sequence>
<reference evidence="2" key="1">
    <citation type="journal article" date="2008" name="Nat. Genet.">
        <title>The Pristionchus pacificus genome provides a unique perspective on nematode lifestyle and parasitism.</title>
        <authorList>
            <person name="Dieterich C."/>
            <person name="Clifton S.W."/>
            <person name="Schuster L.N."/>
            <person name="Chinwalla A."/>
            <person name="Delehaunty K."/>
            <person name="Dinkelacker I."/>
            <person name="Fulton L."/>
            <person name="Fulton R."/>
            <person name="Godfrey J."/>
            <person name="Minx P."/>
            <person name="Mitreva M."/>
            <person name="Roeseler W."/>
            <person name="Tian H."/>
            <person name="Witte H."/>
            <person name="Yang S.P."/>
            <person name="Wilson R.K."/>
            <person name="Sommer R.J."/>
        </authorList>
    </citation>
    <scope>NUCLEOTIDE SEQUENCE [LARGE SCALE GENOMIC DNA]</scope>
    <source>
        <strain evidence="2">PS312</strain>
    </source>
</reference>
<gene>
    <name evidence="1" type="primary">WBGene00275131</name>
</gene>
<accession>A0A8R1YUN9</accession>
<dbReference type="AlphaFoldDB" id="A0A2A6BNX6"/>
<proteinExistence type="predicted"/>
<reference evidence="1" key="2">
    <citation type="submission" date="2022-06" db="UniProtKB">
        <authorList>
            <consortium name="EnsemblMetazoa"/>
        </authorList>
    </citation>
    <scope>IDENTIFICATION</scope>
    <source>
        <strain evidence="1">PS312</strain>
    </source>
</reference>